<proteinExistence type="predicted"/>
<reference evidence="1" key="1">
    <citation type="submission" date="2023-11" db="EMBL/GenBank/DDBJ databases">
        <authorList>
            <person name="Poullet M."/>
        </authorList>
    </citation>
    <scope>NUCLEOTIDE SEQUENCE</scope>
    <source>
        <strain evidence="1">E1834</strain>
    </source>
</reference>
<accession>A0ACB1A4C8</accession>
<dbReference type="EMBL" id="CAVMJV010000056">
    <property type="protein sequence ID" value="CAK5085133.1"/>
    <property type="molecule type" value="Genomic_DNA"/>
</dbReference>
<gene>
    <name evidence="1" type="ORF">MENTE1834_LOCUS32568</name>
</gene>
<sequence>MFPCEIYYKIFNYLPYKTLYGSIRLVNRQFSQIASEILEKHERVWLKFYIDYRNGKHVAQWFPSRGRYLRPEERRPLPEGDPPPFIKIQRLTIFGRITKELIVFLNRIKKAMICCRIDFDKVDDFILDLLSLNITVDDFFNAFPEKCYKIWIDKINLFNSEFLYSKYVLNCGDLYIQNFKDSNYKPLINWLFGEPKIVKSIILLGWSNDIVYNFLDNIKKRAVEDTNFDANFIIYFCSHGNTFLNLNEFSVENKLKIHYFSENNFVFYTDNSDNGTGKKEVFEAKKGFNGYSSDDISKYATIIDIKINFGWDS</sequence>
<protein>
    <submittedName>
        <fullName evidence="1">Uncharacterized protein</fullName>
    </submittedName>
</protein>
<comment type="caution">
    <text evidence="1">The sequence shown here is derived from an EMBL/GenBank/DDBJ whole genome shotgun (WGS) entry which is preliminary data.</text>
</comment>
<keyword evidence="2" id="KW-1185">Reference proteome</keyword>
<dbReference type="Proteomes" id="UP001497535">
    <property type="component" value="Unassembled WGS sequence"/>
</dbReference>
<name>A0ACB1A4C8_MELEN</name>
<evidence type="ECO:0000313" key="2">
    <source>
        <dbReference type="Proteomes" id="UP001497535"/>
    </source>
</evidence>
<evidence type="ECO:0000313" key="1">
    <source>
        <dbReference type="EMBL" id="CAK5085133.1"/>
    </source>
</evidence>
<organism evidence="1 2">
    <name type="scientific">Meloidogyne enterolobii</name>
    <name type="common">Root-knot nematode worm</name>
    <name type="synonym">Meloidogyne mayaguensis</name>
    <dbReference type="NCBI Taxonomy" id="390850"/>
    <lineage>
        <taxon>Eukaryota</taxon>
        <taxon>Metazoa</taxon>
        <taxon>Ecdysozoa</taxon>
        <taxon>Nematoda</taxon>
        <taxon>Chromadorea</taxon>
        <taxon>Rhabditida</taxon>
        <taxon>Tylenchina</taxon>
        <taxon>Tylenchomorpha</taxon>
        <taxon>Tylenchoidea</taxon>
        <taxon>Meloidogynidae</taxon>
        <taxon>Meloidogyninae</taxon>
        <taxon>Meloidogyne</taxon>
    </lineage>
</organism>